<dbReference type="RefSeq" id="WP_042531724.1">
    <property type="nucleotide sequence ID" value="NZ_CP010827.1"/>
</dbReference>
<gene>
    <name evidence="1" type="ORF">CSING_09580</name>
</gene>
<dbReference type="HOGENOM" id="CLU_2600117_0_0_11"/>
<name>A0A0B6EX88_9CORY</name>
<dbReference type="AlphaFoldDB" id="A0A0B6EX88"/>
<evidence type="ECO:0000313" key="2">
    <source>
        <dbReference type="Proteomes" id="UP000031890"/>
    </source>
</evidence>
<proteinExistence type="predicted"/>
<dbReference type="KEGG" id="csx:CSING_09580"/>
<dbReference type="EMBL" id="CP010827">
    <property type="protein sequence ID" value="AJI79433.1"/>
    <property type="molecule type" value="Genomic_DNA"/>
</dbReference>
<dbReference type="Proteomes" id="UP000031890">
    <property type="component" value="Chromosome"/>
</dbReference>
<dbReference type="OrthoDB" id="4414061at2"/>
<organism evidence="1 2">
    <name type="scientific">Corynebacterium singulare</name>
    <dbReference type="NCBI Taxonomy" id="161899"/>
    <lineage>
        <taxon>Bacteria</taxon>
        <taxon>Bacillati</taxon>
        <taxon>Actinomycetota</taxon>
        <taxon>Actinomycetes</taxon>
        <taxon>Mycobacteriales</taxon>
        <taxon>Corynebacteriaceae</taxon>
        <taxon>Corynebacterium</taxon>
    </lineage>
</organism>
<evidence type="ECO:0000313" key="1">
    <source>
        <dbReference type="EMBL" id="AJI79433.1"/>
    </source>
</evidence>
<reference evidence="1 2" key="1">
    <citation type="journal article" date="2015" name="Genome Announc.">
        <title>Complete Genome Sequence and Annotation of Corynebacterium singulare DSM 44357, Isolated from a Human Semen Specimen.</title>
        <authorList>
            <person name="Merten M."/>
            <person name="Brinkrolf K."/>
            <person name="Albersmeier A."/>
            <person name="Kutter Y."/>
            <person name="Ruckert C."/>
            <person name="Tauch A."/>
        </authorList>
    </citation>
    <scope>NUCLEOTIDE SEQUENCE [LARGE SCALE GENOMIC DNA]</scope>
    <source>
        <strain evidence="1">IBS B52218</strain>
    </source>
</reference>
<accession>A0A0B6EX88</accession>
<sequence>MDTATKMDGLSIPFLVSVNTVEGRLQLSHDAVLKDWHPLVSPVLEYARRAGLCVLHDDESDNDYFVSGRERERWFIPGV</sequence>
<dbReference type="STRING" id="161899.CSING_09580"/>
<protein>
    <submittedName>
        <fullName evidence="1">Uncharacterized protein</fullName>
    </submittedName>
</protein>